<evidence type="ECO:0000256" key="9">
    <source>
        <dbReference type="SAM" id="MobiDB-lite"/>
    </source>
</evidence>
<keyword evidence="4 8" id="KW-0479">Metal-binding</keyword>
<evidence type="ECO:0000256" key="4">
    <source>
        <dbReference type="ARBA" id="ARBA00022723"/>
    </source>
</evidence>
<protein>
    <recommendedName>
        <fullName evidence="1">Cytochrome c-551</fullName>
    </recommendedName>
    <alternativeName>
        <fullName evidence="7">Cytochrome c551</fullName>
    </alternativeName>
</protein>
<dbReference type="Pfam" id="PF00034">
    <property type="entry name" value="Cytochrom_C"/>
    <property type="match status" value="1"/>
</dbReference>
<evidence type="ECO:0000256" key="7">
    <source>
        <dbReference type="ARBA" id="ARBA00031244"/>
    </source>
</evidence>
<comment type="PTM">
    <text evidence="8">Binds 1 heme c group covalently per subunit.</text>
</comment>
<keyword evidence="13" id="KW-1185">Reference proteome</keyword>
<evidence type="ECO:0000313" key="13">
    <source>
        <dbReference type="Proteomes" id="UP000031623"/>
    </source>
</evidence>
<evidence type="ECO:0000259" key="11">
    <source>
        <dbReference type="PROSITE" id="PS51007"/>
    </source>
</evidence>
<organism evidence="12 13">
    <name type="scientific">Thioploca ingrica</name>
    <dbReference type="NCBI Taxonomy" id="40754"/>
    <lineage>
        <taxon>Bacteria</taxon>
        <taxon>Pseudomonadati</taxon>
        <taxon>Pseudomonadota</taxon>
        <taxon>Gammaproteobacteria</taxon>
        <taxon>Thiotrichales</taxon>
        <taxon>Thiotrichaceae</taxon>
        <taxon>Thioploca</taxon>
    </lineage>
</organism>
<evidence type="ECO:0000256" key="5">
    <source>
        <dbReference type="ARBA" id="ARBA00022982"/>
    </source>
</evidence>
<accession>A0A090AH33</accession>
<dbReference type="PRINTS" id="PR00606">
    <property type="entry name" value="CYTCHROMECID"/>
</dbReference>
<feature type="signal peptide" evidence="10">
    <location>
        <begin position="1"/>
        <end position="24"/>
    </location>
</feature>
<keyword evidence="6 8" id="KW-0408">Iron</keyword>
<dbReference type="Proteomes" id="UP000031623">
    <property type="component" value="Chromosome"/>
</dbReference>
<evidence type="ECO:0000256" key="1">
    <source>
        <dbReference type="ARBA" id="ARBA00021020"/>
    </source>
</evidence>
<dbReference type="InterPro" id="IPR002324">
    <property type="entry name" value="Cyt_c_ID"/>
</dbReference>
<dbReference type="AlphaFoldDB" id="A0A090AH33"/>
<feature type="compositionally biased region" description="Basic and acidic residues" evidence="9">
    <location>
        <begin position="145"/>
        <end position="156"/>
    </location>
</feature>
<dbReference type="InterPro" id="IPR036909">
    <property type="entry name" value="Cyt_c-like_dom_sf"/>
</dbReference>
<feature type="binding site" description="covalent" evidence="8">
    <location>
        <position position="54"/>
    </location>
    <ligand>
        <name>heme c</name>
        <dbReference type="ChEBI" id="CHEBI:61717"/>
    </ligand>
</feature>
<keyword evidence="3 8" id="KW-0349">Heme</keyword>
<dbReference type="GO" id="GO:0009055">
    <property type="term" value="F:electron transfer activity"/>
    <property type="evidence" value="ECO:0007669"/>
    <property type="project" value="InterPro"/>
</dbReference>
<feature type="domain" description="Cytochrome c" evidence="11">
    <location>
        <begin position="9"/>
        <end position="129"/>
    </location>
</feature>
<feature type="binding site" description="covalent" evidence="8">
    <location>
        <position position="107"/>
    </location>
    <ligand>
        <name>heme c</name>
        <dbReference type="ChEBI" id="CHEBI:61717"/>
    </ligand>
</feature>
<dbReference type="InterPro" id="IPR009056">
    <property type="entry name" value="Cyt_c-like_dom"/>
</dbReference>
<evidence type="ECO:0000313" key="12">
    <source>
        <dbReference type="EMBL" id="BAP54567.1"/>
    </source>
</evidence>
<dbReference type="EMBL" id="AP014633">
    <property type="protein sequence ID" value="BAP54567.1"/>
    <property type="molecule type" value="Genomic_DNA"/>
</dbReference>
<feature type="region of interest" description="Disordered" evidence="9">
    <location>
        <begin position="133"/>
        <end position="156"/>
    </location>
</feature>
<reference evidence="12 13" key="1">
    <citation type="journal article" date="2014" name="ISME J.">
        <title>Ecophysiology of Thioploca ingrica as revealed by the complete genome sequence supplemented with proteomic evidence.</title>
        <authorList>
            <person name="Kojima H."/>
            <person name="Ogura Y."/>
            <person name="Yamamoto N."/>
            <person name="Togashi T."/>
            <person name="Mori H."/>
            <person name="Watanabe T."/>
            <person name="Nemoto F."/>
            <person name="Kurokawa K."/>
            <person name="Hayashi T."/>
            <person name="Fukui M."/>
        </authorList>
    </citation>
    <scope>NUCLEOTIDE SEQUENCE [LARGE SCALE GENOMIC DNA]</scope>
</reference>
<keyword evidence="10" id="KW-0732">Signal</keyword>
<dbReference type="GO" id="GO:0005506">
    <property type="term" value="F:iron ion binding"/>
    <property type="evidence" value="ECO:0007669"/>
    <property type="project" value="InterPro"/>
</dbReference>
<keyword evidence="2" id="KW-0813">Transport</keyword>
<evidence type="ECO:0000256" key="2">
    <source>
        <dbReference type="ARBA" id="ARBA00022448"/>
    </source>
</evidence>
<gene>
    <name evidence="12" type="ORF">THII_0270</name>
</gene>
<dbReference type="STRING" id="40754.THII_0270"/>
<dbReference type="HOGENOM" id="CLU_1757985_0_0_6"/>
<evidence type="ECO:0000256" key="10">
    <source>
        <dbReference type="SAM" id="SignalP"/>
    </source>
</evidence>
<evidence type="ECO:0000256" key="3">
    <source>
        <dbReference type="ARBA" id="ARBA00022617"/>
    </source>
</evidence>
<proteinExistence type="predicted"/>
<dbReference type="SUPFAM" id="SSF46626">
    <property type="entry name" value="Cytochrome c"/>
    <property type="match status" value="1"/>
</dbReference>
<keyword evidence="5" id="KW-0249">Electron transport</keyword>
<dbReference type="PROSITE" id="PS51007">
    <property type="entry name" value="CYTC"/>
    <property type="match status" value="1"/>
</dbReference>
<name>A0A090AH33_9GAMM</name>
<sequence length="156" mass="16325">MPTLKTLGIGLAAGSILFAGIALAADAVDLKPGDDWAAFEKFTEKKVPPCKTCHSIDKKIVGPAYKDVAAKRKEDAAKDKEGTVKMLAEKIMKGNAGSPAVYGGAVMTPNTMVTEEEAKKLVEWVLALGGEAKAEEAKPTTVAKPAEEAKPAETAK</sequence>
<dbReference type="KEGG" id="tig:THII_0270"/>
<evidence type="ECO:0000256" key="8">
    <source>
        <dbReference type="PIRSR" id="PIRSR602324-1"/>
    </source>
</evidence>
<feature type="chain" id="PRO_5001852808" description="Cytochrome c-551" evidence="10">
    <location>
        <begin position="25"/>
        <end position="156"/>
    </location>
</feature>
<dbReference type="Gene3D" id="1.10.760.10">
    <property type="entry name" value="Cytochrome c-like domain"/>
    <property type="match status" value="1"/>
</dbReference>
<dbReference type="GO" id="GO:0020037">
    <property type="term" value="F:heme binding"/>
    <property type="evidence" value="ECO:0007669"/>
    <property type="project" value="InterPro"/>
</dbReference>
<feature type="binding site" description="covalent" evidence="8">
    <location>
        <position position="50"/>
    </location>
    <ligand>
        <name>heme c</name>
        <dbReference type="ChEBI" id="CHEBI:61717"/>
    </ligand>
</feature>
<evidence type="ECO:0000256" key="6">
    <source>
        <dbReference type="ARBA" id="ARBA00023004"/>
    </source>
</evidence>